<evidence type="ECO:0000256" key="1">
    <source>
        <dbReference type="ARBA" id="ARBA00023015"/>
    </source>
</evidence>
<evidence type="ECO:0000256" key="2">
    <source>
        <dbReference type="ARBA" id="ARBA00023125"/>
    </source>
</evidence>
<name>A0AAU9EEN4_9BACT</name>
<dbReference type="AlphaFoldDB" id="A0AAU9EEN4"/>
<dbReference type="SUPFAM" id="SSF46785">
    <property type="entry name" value="Winged helix' DNA-binding domain"/>
    <property type="match status" value="1"/>
</dbReference>
<dbReference type="FunFam" id="1.10.10.10:FF:000056">
    <property type="entry name" value="IclR family transcriptional regulator"/>
    <property type="match status" value="1"/>
</dbReference>
<dbReference type="Gene3D" id="3.30.450.40">
    <property type="match status" value="1"/>
</dbReference>
<keyword evidence="1" id="KW-0805">Transcription regulation</keyword>
<dbReference type="PROSITE" id="PS51077">
    <property type="entry name" value="HTH_ICLR"/>
    <property type="match status" value="1"/>
</dbReference>
<proteinExistence type="predicted"/>
<keyword evidence="7" id="KW-1185">Reference proteome</keyword>
<dbReference type="Gene3D" id="1.10.10.10">
    <property type="entry name" value="Winged helix-like DNA-binding domain superfamily/Winged helix DNA-binding domain"/>
    <property type="match status" value="1"/>
</dbReference>
<organism evidence="6 7">
    <name type="scientific">Desulfoferula mesophila</name>
    <dbReference type="NCBI Taxonomy" id="3058419"/>
    <lineage>
        <taxon>Bacteria</taxon>
        <taxon>Pseudomonadati</taxon>
        <taxon>Thermodesulfobacteriota</taxon>
        <taxon>Desulfarculia</taxon>
        <taxon>Desulfarculales</taxon>
        <taxon>Desulfarculaceae</taxon>
        <taxon>Desulfoferula</taxon>
    </lineage>
</organism>
<dbReference type="PANTHER" id="PTHR30136:SF24">
    <property type="entry name" value="HTH-TYPE TRANSCRIPTIONAL REPRESSOR ALLR"/>
    <property type="match status" value="1"/>
</dbReference>
<dbReference type="InterPro" id="IPR029016">
    <property type="entry name" value="GAF-like_dom_sf"/>
</dbReference>
<dbReference type="InterPro" id="IPR036390">
    <property type="entry name" value="WH_DNA-bd_sf"/>
</dbReference>
<dbReference type="EMBL" id="AP028679">
    <property type="protein sequence ID" value="BEQ15601.1"/>
    <property type="molecule type" value="Genomic_DNA"/>
</dbReference>
<dbReference type="GO" id="GO:0003700">
    <property type="term" value="F:DNA-binding transcription factor activity"/>
    <property type="evidence" value="ECO:0007669"/>
    <property type="project" value="TreeGrafter"/>
</dbReference>
<evidence type="ECO:0000259" key="4">
    <source>
        <dbReference type="PROSITE" id="PS51077"/>
    </source>
</evidence>
<dbReference type="PANTHER" id="PTHR30136">
    <property type="entry name" value="HELIX-TURN-HELIX TRANSCRIPTIONAL REGULATOR, ICLR FAMILY"/>
    <property type="match status" value="1"/>
</dbReference>
<dbReference type="Pfam" id="PF01614">
    <property type="entry name" value="IclR_C"/>
    <property type="match status" value="1"/>
</dbReference>
<keyword evidence="2" id="KW-0238">DNA-binding</keyword>
<evidence type="ECO:0000256" key="3">
    <source>
        <dbReference type="ARBA" id="ARBA00023163"/>
    </source>
</evidence>
<reference evidence="7" key="1">
    <citation type="journal article" date="2023" name="Arch. Microbiol.">
        <title>Desulfoferula mesophilus gen. nov. sp. nov., a mesophilic sulfate-reducing bacterium isolated from a brackish lake sediment.</title>
        <authorList>
            <person name="Watanabe T."/>
            <person name="Yabe T."/>
            <person name="Tsuji J.M."/>
            <person name="Fukui M."/>
        </authorList>
    </citation>
    <scope>NUCLEOTIDE SEQUENCE [LARGE SCALE GENOMIC DNA]</scope>
    <source>
        <strain evidence="7">12FAK</strain>
    </source>
</reference>
<dbReference type="GO" id="GO:0045892">
    <property type="term" value="P:negative regulation of DNA-templated transcription"/>
    <property type="evidence" value="ECO:0007669"/>
    <property type="project" value="TreeGrafter"/>
</dbReference>
<evidence type="ECO:0000313" key="7">
    <source>
        <dbReference type="Proteomes" id="UP001366166"/>
    </source>
</evidence>
<sequence length="269" mass="30138">MKSNGGGDNGKYRIKVLQKAFRLLELFHDKVDELSATEITEKLQYNKTTVFRIISNLEEEGYLEKNPETGKYRLGMKLFFLGSLVKPYRHLKSTAKPLLRSLNQQTGETVHLAVLHKNQALYLDKIESNHTVRVVVSQVGQKLPAHCSGVGKVLLAHLPEDDVKEAVEETGLPSFTQNTITTWNQLKQELDLVREQGFAQDDEEIEMGLKCVAAPVFLDNQVIAALSVSVPKERFEKTPSDLRLMVVRAAQELSGVLQESIANLRPSAD</sequence>
<dbReference type="Proteomes" id="UP001366166">
    <property type="component" value="Chromosome"/>
</dbReference>
<dbReference type="PROSITE" id="PS51078">
    <property type="entry name" value="ICLR_ED"/>
    <property type="match status" value="1"/>
</dbReference>
<evidence type="ECO:0000313" key="6">
    <source>
        <dbReference type="EMBL" id="BEQ15601.1"/>
    </source>
</evidence>
<dbReference type="RefSeq" id="WP_338600226.1">
    <property type="nucleotide sequence ID" value="NZ_AP028679.1"/>
</dbReference>
<dbReference type="InterPro" id="IPR050707">
    <property type="entry name" value="HTH_MetabolicPath_Reg"/>
</dbReference>
<dbReference type="Pfam" id="PF09339">
    <property type="entry name" value="HTH_IclR"/>
    <property type="match status" value="1"/>
</dbReference>
<accession>A0AAU9EEN4</accession>
<feature type="domain" description="IclR-ED" evidence="5">
    <location>
        <begin position="77"/>
        <end position="263"/>
    </location>
</feature>
<feature type="domain" description="HTH iclR-type" evidence="4">
    <location>
        <begin position="14"/>
        <end position="76"/>
    </location>
</feature>
<dbReference type="InterPro" id="IPR014757">
    <property type="entry name" value="Tscrpt_reg_IclR_C"/>
</dbReference>
<dbReference type="SMART" id="SM00346">
    <property type="entry name" value="HTH_ICLR"/>
    <property type="match status" value="1"/>
</dbReference>
<dbReference type="KEGG" id="dmp:FAK_26670"/>
<dbReference type="InterPro" id="IPR036388">
    <property type="entry name" value="WH-like_DNA-bd_sf"/>
</dbReference>
<gene>
    <name evidence="6" type="ORF">FAK_26670</name>
</gene>
<dbReference type="InterPro" id="IPR005471">
    <property type="entry name" value="Tscrpt_reg_IclR_N"/>
</dbReference>
<protein>
    <submittedName>
        <fullName evidence="6">IclR family transcriptional regulator</fullName>
    </submittedName>
</protein>
<dbReference type="SUPFAM" id="SSF55781">
    <property type="entry name" value="GAF domain-like"/>
    <property type="match status" value="1"/>
</dbReference>
<evidence type="ECO:0000259" key="5">
    <source>
        <dbReference type="PROSITE" id="PS51078"/>
    </source>
</evidence>
<keyword evidence="3" id="KW-0804">Transcription</keyword>
<dbReference type="GO" id="GO:0003677">
    <property type="term" value="F:DNA binding"/>
    <property type="evidence" value="ECO:0007669"/>
    <property type="project" value="UniProtKB-KW"/>
</dbReference>